<dbReference type="GO" id="GO:0009279">
    <property type="term" value="C:cell outer membrane"/>
    <property type="evidence" value="ECO:0007669"/>
    <property type="project" value="UniProtKB-SubCell"/>
</dbReference>
<keyword evidence="4 8" id="KW-0998">Cell outer membrane</keyword>
<sequence>MKTNGHFKDFAWKKYLLGASVAALLVGCSPHIIETNEVALKLNYHPASEKVQALDEKILLLKPAFQYSDNIAKEYENKFKNQTTLKVEEILQNQGYKVINVDSSDKDDFSFAQKKEGYLLAVAMNGEIVLRPDPKRTIQKKSEPGLLFSTGLDKMEGVLIPAGFVKVTILEPMSGESLDSFTMDLSELDIQEKFLKTTHSSHSGGLVSTMVKGTDNSNDAIKSALNKIFASIMQEMDKKLTQRNLESYQKDAKELKNKRNR</sequence>
<evidence type="ECO:0000256" key="4">
    <source>
        <dbReference type="ARBA" id="ARBA00023237"/>
    </source>
</evidence>
<dbReference type="AlphaFoldDB" id="T2T5C6"/>
<keyword evidence="5" id="KW-0449">Lipoprotein</keyword>
<evidence type="ECO:0000313" key="10">
    <source>
        <dbReference type="Proteomes" id="UP000015834"/>
    </source>
</evidence>
<evidence type="ECO:0000313" key="9">
    <source>
        <dbReference type="EMBL" id="EQE00073.1"/>
    </source>
</evidence>
<organism evidence="9 10">
    <name type="scientific">Helicobacter pylori PZ5056</name>
    <dbReference type="NCBI Taxonomy" id="1337393"/>
    <lineage>
        <taxon>Bacteria</taxon>
        <taxon>Pseudomonadati</taxon>
        <taxon>Campylobacterota</taxon>
        <taxon>Epsilonproteobacteria</taxon>
        <taxon>Campylobacterales</taxon>
        <taxon>Helicobacteraceae</taxon>
        <taxon>Helicobacter</taxon>
    </lineage>
</organism>
<dbReference type="InterPro" id="IPR038531">
    <property type="entry name" value="NeuraminylLac-bd_hemagglutn_sf"/>
</dbReference>
<evidence type="ECO:0000256" key="8">
    <source>
        <dbReference type="PIRNR" id="PIRNR019714"/>
    </source>
</evidence>
<dbReference type="PATRIC" id="fig|1337393.3.peg.59"/>
<evidence type="ECO:0000256" key="6">
    <source>
        <dbReference type="ARBA" id="ARBA00030949"/>
    </source>
</evidence>
<evidence type="ECO:0000256" key="7">
    <source>
        <dbReference type="ARBA" id="ARBA00032680"/>
    </source>
</evidence>
<dbReference type="SUPFAM" id="SSF159594">
    <property type="entry name" value="XCC0632-like"/>
    <property type="match status" value="1"/>
</dbReference>
<dbReference type="EMBL" id="ASYU01000007">
    <property type="protein sequence ID" value="EQE00073.1"/>
    <property type="molecule type" value="Genomic_DNA"/>
</dbReference>
<dbReference type="Proteomes" id="UP000015834">
    <property type="component" value="Unassembled WGS sequence"/>
</dbReference>
<gene>
    <name evidence="9" type="ORF">L933_02875</name>
</gene>
<name>T2T5C6_HELPX</name>
<evidence type="ECO:0000256" key="1">
    <source>
        <dbReference type="ARBA" id="ARBA00004459"/>
    </source>
</evidence>
<evidence type="ECO:0000256" key="2">
    <source>
        <dbReference type="ARBA" id="ARBA00015547"/>
    </source>
</evidence>
<comment type="caution">
    <text evidence="9">The sequence shown here is derived from an EMBL/GenBank/DDBJ whole genome shotgun (WGS) entry which is preliminary data.</text>
</comment>
<keyword evidence="3 8" id="KW-0472">Membrane</keyword>
<accession>T2T5C6</accession>
<dbReference type="PIRSF" id="PIRSF019714">
    <property type="entry name" value="Neuraminyllac-bd_haemagglutn"/>
    <property type="match status" value="1"/>
</dbReference>
<dbReference type="Pfam" id="PF05211">
    <property type="entry name" value="NLBH"/>
    <property type="match status" value="1"/>
</dbReference>
<reference evidence="9 10" key="1">
    <citation type="journal article" date="2013" name="Genome Announc.">
        <title>Draft Genome Sequences of Helicobacter pylori Strains Isolated from Regions of Low and High Gastric Cancer Risk in Colombia.</title>
        <authorList>
            <person name="Sheh A."/>
            <person name="Piazuelo M.B."/>
            <person name="Wilson K.T."/>
            <person name="Correa P."/>
            <person name="Fox J.G."/>
        </authorList>
    </citation>
    <scope>NUCLEOTIDE SEQUENCE [LARGE SCALE GENOMIC DNA]</scope>
    <source>
        <strain evidence="9 10">PZ5056</strain>
    </source>
</reference>
<evidence type="ECO:0000256" key="3">
    <source>
        <dbReference type="ARBA" id="ARBA00023136"/>
    </source>
</evidence>
<evidence type="ECO:0000256" key="5">
    <source>
        <dbReference type="ARBA" id="ARBA00023288"/>
    </source>
</evidence>
<protein>
    <recommendedName>
        <fullName evidence="2 8">Neuraminyllactose-binding hemagglutinin</fullName>
    </recommendedName>
    <alternativeName>
        <fullName evidence="7 8">Flagellar sheath adhesin</fullName>
    </alternativeName>
    <alternativeName>
        <fullName evidence="6 8">N-acetylneuraminyllactose-binding fibrillar hemagglutinin receptor-binding subunit</fullName>
    </alternativeName>
</protein>
<comment type="subcellular location">
    <subcellularLocation>
        <location evidence="1">Cell outer membrane</location>
        <topology evidence="1">Lipid-anchor</topology>
    </subcellularLocation>
</comment>
<dbReference type="Gene3D" id="3.30.160.180">
    <property type="entry name" value="Putative neuraminyllactose-binding hemagglutinin homolog like domain"/>
    <property type="match status" value="1"/>
</dbReference>
<dbReference type="InterPro" id="IPR007876">
    <property type="entry name" value="NeuraminylLac-bd_hemagglutn"/>
</dbReference>
<proteinExistence type="predicted"/>
<dbReference type="PROSITE" id="PS51257">
    <property type="entry name" value="PROKAR_LIPOPROTEIN"/>
    <property type="match status" value="1"/>
</dbReference>